<name>A0ABR0K5K4_9EURO</name>
<keyword evidence="3" id="KW-1185">Reference proteome</keyword>
<accession>A0ABR0K5K4</accession>
<evidence type="ECO:0000313" key="3">
    <source>
        <dbReference type="Proteomes" id="UP001345013"/>
    </source>
</evidence>
<organism evidence="2 3">
    <name type="scientific">Lithohypha guttulata</name>
    <dbReference type="NCBI Taxonomy" id="1690604"/>
    <lineage>
        <taxon>Eukaryota</taxon>
        <taxon>Fungi</taxon>
        <taxon>Dikarya</taxon>
        <taxon>Ascomycota</taxon>
        <taxon>Pezizomycotina</taxon>
        <taxon>Eurotiomycetes</taxon>
        <taxon>Chaetothyriomycetidae</taxon>
        <taxon>Chaetothyriales</taxon>
        <taxon>Trichomeriaceae</taxon>
        <taxon>Lithohypha</taxon>
    </lineage>
</organism>
<proteinExistence type="predicted"/>
<reference evidence="2 3" key="1">
    <citation type="submission" date="2023-08" db="EMBL/GenBank/DDBJ databases">
        <title>Black Yeasts Isolated from many extreme environments.</title>
        <authorList>
            <person name="Coleine C."/>
            <person name="Stajich J.E."/>
            <person name="Selbmann L."/>
        </authorList>
    </citation>
    <scope>NUCLEOTIDE SEQUENCE [LARGE SCALE GENOMIC DNA]</scope>
    <source>
        <strain evidence="2 3">CCFEE 5885</strain>
    </source>
</reference>
<protein>
    <submittedName>
        <fullName evidence="2">Uncharacterized protein</fullName>
    </submittedName>
</protein>
<dbReference type="Proteomes" id="UP001345013">
    <property type="component" value="Unassembled WGS sequence"/>
</dbReference>
<sequence length="199" mass="21446">MRDIVDKAAIQGTTQVNKSGSYQSQSASTGDITWGGTFKLEGKSTLLFQLKKLSSGPAGKTFYAVRIQIQWFKNAPIFDAIGAEGALNYGHKNTMNKGQVVQLEDDRRLAMYDGQVQAGEDIEGVVSRGVEVEDEVVARAAGYSEQGAASQRLEVTPRAASDRSSSSEGELVQGRILEEDKVFGPWRTQEVAKTPAGGN</sequence>
<dbReference type="EMBL" id="JAVRRG010000090">
    <property type="protein sequence ID" value="KAK5087429.1"/>
    <property type="molecule type" value="Genomic_DNA"/>
</dbReference>
<gene>
    <name evidence="2" type="ORF">LTR24_006698</name>
</gene>
<evidence type="ECO:0000313" key="2">
    <source>
        <dbReference type="EMBL" id="KAK5087429.1"/>
    </source>
</evidence>
<comment type="caution">
    <text evidence="2">The sequence shown here is derived from an EMBL/GenBank/DDBJ whole genome shotgun (WGS) entry which is preliminary data.</text>
</comment>
<evidence type="ECO:0000256" key="1">
    <source>
        <dbReference type="SAM" id="MobiDB-lite"/>
    </source>
</evidence>
<feature type="region of interest" description="Disordered" evidence="1">
    <location>
        <begin position="148"/>
        <end position="175"/>
    </location>
</feature>